<reference evidence="9 10" key="1">
    <citation type="journal article" date="2015" name="Genome Announc.">
        <title>Expanding the biotechnology potential of lactobacilli through comparative genomics of 213 strains and associated genera.</title>
        <authorList>
            <person name="Sun Z."/>
            <person name="Harris H.M."/>
            <person name="McCann A."/>
            <person name="Guo C."/>
            <person name="Argimon S."/>
            <person name="Zhang W."/>
            <person name="Yang X."/>
            <person name="Jeffery I.B."/>
            <person name="Cooney J.C."/>
            <person name="Kagawa T.F."/>
            <person name="Liu W."/>
            <person name="Song Y."/>
            <person name="Salvetti E."/>
            <person name="Wrobel A."/>
            <person name="Rasinkangas P."/>
            <person name="Parkhill J."/>
            <person name="Rea M.C."/>
            <person name="O'Sullivan O."/>
            <person name="Ritari J."/>
            <person name="Douillard F.P."/>
            <person name="Paul Ross R."/>
            <person name="Yang R."/>
            <person name="Briner A.E."/>
            <person name="Felis G.E."/>
            <person name="de Vos W.M."/>
            <person name="Barrangou R."/>
            <person name="Klaenhammer T.R."/>
            <person name="Caufield P.W."/>
            <person name="Cui Y."/>
            <person name="Zhang H."/>
            <person name="O'Toole P.W."/>
        </authorList>
    </citation>
    <scope>NUCLEOTIDE SEQUENCE [LARGE SCALE GENOMIC DNA]</scope>
    <source>
        <strain evidence="9 10">DSM 20314</strain>
    </source>
</reference>
<keyword evidence="4" id="KW-0547">Nucleotide-binding</keyword>
<evidence type="ECO:0000256" key="3">
    <source>
        <dbReference type="ARBA" id="ARBA00022723"/>
    </source>
</evidence>
<comment type="caution">
    <text evidence="9">The sequence shown here is derived from an EMBL/GenBank/DDBJ whole genome shotgun (WGS) entry which is preliminary data.</text>
</comment>
<dbReference type="Proteomes" id="UP000051020">
    <property type="component" value="Unassembled WGS sequence"/>
</dbReference>
<dbReference type="EMBL" id="AZCU01000003">
    <property type="protein sequence ID" value="KRK26394.1"/>
    <property type="molecule type" value="Genomic_DNA"/>
</dbReference>
<dbReference type="SUPFAM" id="SSF53448">
    <property type="entry name" value="Nucleotide-diphospho-sugar transferases"/>
    <property type="match status" value="1"/>
</dbReference>
<evidence type="ECO:0000256" key="7">
    <source>
        <dbReference type="ARBA" id="ARBA00023150"/>
    </source>
</evidence>
<keyword evidence="7" id="KW-0501">Molybdenum cofactor biosynthesis</keyword>
<name>A0A837RCE0_LACPE</name>
<dbReference type="GO" id="GO:0046872">
    <property type="term" value="F:metal ion binding"/>
    <property type="evidence" value="ECO:0007669"/>
    <property type="project" value="UniProtKB-KW"/>
</dbReference>
<keyword evidence="3" id="KW-0479">Metal-binding</keyword>
<evidence type="ECO:0000256" key="6">
    <source>
        <dbReference type="ARBA" id="ARBA00023134"/>
    </source>
</evidence>
<dbReference type="CDD" id="cd02503">
    <property type="entry name" value="MobA"/>
    <property type="match status" value="1"/>
</dbReference>
<keyword evidence="5" id="KW-0460">Magnesium</keyword>
<dbReference type="Pfam" id="PF12804">
    <property type="entry name" value="NTP_transf_3"/>
    <property type="match status" value="1"/>
</dbReference>
<organism evidence="9 10">
    <name type="scientific">Lactiplantibacillus pentosus DSM 20314</name>
    <dbReference type="NCBI Taxonomy" id="1423791"/>
    <lineage>
        <taxon>Bacteria</taxon>
        <taxon>Bacillati</taxon>
        <taxon>Bacillota</taxon>
        <taxon>Bacilli</taxon>
        <taxon>Lactobacillales</taxon>
        <taxon>Lactobacillaceae</taxon>
        <taxon>Lactiplantibacillus</taxon>
    </lineage>
</organism>
<dbReference type="GO" id="GO:0005525">
    <property type="term" value="F:GTP binding"/>
    <property type="evidence" value="ECO:0007669"/>
    <property type="project" value="UniProtKB-KW"/>
</dbReference>
<dbReference type="AlphaFoldDB" id="A0A837RCE0"/>
<protein>
    <submittedName>
        <fullName evidence="9">Molybdopterin-guanine dinucleotide biosynthesis protein moba</fullName>
    </submittedName>
</protein>
<keyword evidence="6" id="KW-0342">GTP-binding</keyword>
<gene>
    <name evidence="9" type="ORF">FD24_GL002128</name>
</gene>
<dbReference type="InterPro" id="IPR013482">
    <property type="entry name" value="Molybde_CF_guanTrfase"/>
</dbReference>
<dbReference type="RefSeq" id="WP_050340067.1">
    <property type="nucleotide sequence ID" value="NZ_AZCU01000003.1"/>
</dbReference>
<evidence type="ECO:0000313" key="10">
    <source>
        <dbReference type="Proteomes" id="UP000051020"/>
    </source>
</evidence>
<feature type="domain" description="MobA-like NTP transferase" evidence="8">
    <location>
        <begin position="3"/>
        <end position="130"/>
    </location>
</feature>
<dbReference type="PANTHER" id="PTHR19136:SF81">
    <property type="entry name" value="MOLYBDENUM COFACTOR GUANYLYLTRANSFERASE"/>
    <property type="match status" value="1"/>
</dbReference>
<evidence type="ECO:0000256" key="1">
    <source>
        <dbReference type="ARBA" id="ARBA00022490"/>
    </source>
</evidence>
<proteinExistence type="predicted"/>
<keyword evidence="1" id="KW-0963">Cytoplasm</keyword>
<dbReference type="InterPro" id="IPR029044">
    <property type="entry name" value="Nucleotide-diphossugar_trans"/>
</dbReference>
<evidence type="ECO:0000256" key="5">
    <source>
        <dbReference type="ARBA" id="ARBA00022842"/>
    </source>
</evidence>
<keyword evidence="2" id="KW-0808">Transferase</keyword>
<evidence type="ECO:0000313" key="9">
    <source>
        <dbReference type="EMBL" id="KRK26394.1"/>
    </source>
</evidence>
<accession>A0A837RCE0</accession>
<dbReference type="Gene3D" id="3.90.550.10">
    <property type="entry name" value="Spore Coat Polysaccharide Biosynthesis Protein SpsA, Chain A"/>
    <property type="match status" value="1"/>
</dbReference>
<sequence length="189" mass="20421">MLGIVLAGGQSQRFGQDKARYQLANQPLNNVGLAAAKLQLLCEHVIVSANTNNFSALAAQFASDQHVTVTRDQAPFVQQGPLSGIYAATCLSPELTDYLLLAVDYPLMTTTILTNLTTAANCYAATPTRDHYLVSHFQTSQAIVRDDLLLGDLRVSHFMTATCQAVPITFPASRALINLNKLEALTDVN</sequence>
<dbReference type="InterPro" id="IPR025877">
    <property type="entry name" value="MobA-like_NTP_Trfase"/>
</dbReference>
<dbReference type="PANTHER" id="PTHR19136">
    <property type="entry name" value="MOLYBDENUM COFACTOR GUANYLYLTRANSFERASE"/>
    <property type="match status" value="1"/>
</dbReference>
<dbReference type="GO" id="GO:0006777">
    <property type="term" value="P:Mo-molybdopterin cofactor biosynthetic process"/>
    <property type="evidence" value="ECO:0007669"/>
    <property type="project" value="UniProtKB-KW"/>
</dbReference>
<evidence type="ECO:0000259" key="8">
    <source>
        <dbReference type="Pfam" id="PF12804"/>
    </source>
</evidence>
<evidence type="ECO:0000256" key="2">
    <source>
        <dbReference type="ARBA" id="ARBA00022679"/>
    </source>
</evidence>
<dbReference type="GO" id="GO:0016779">
    <property type="term" value="F:nucleotidyltransferase activity"/>
    <property type="evidence" value="ECO:0007669"/>
    <property type="project" value="UniProtKB-ARBA"/>
</dbReference>
<evidence type="ECO:0000256" key="4">
    <source>
        <dbReference type="ARBA" id="ARBA00022741"/>
    </source>
</evidence>